<gene>
    <name evidence="6" type="ORF">T440DRAFT_473805</name>
</gene>
<sequence length="348" mass="39317">MPCALIPQEHPFALVLFGCQYFGSSPSPDREKSIRVFDAILKQSAAHTETLEHDLSPQHLGSSRVWMSYWKSPDDYRDWWNSAAVTQFWSALQDDAGFWREKLTLHSARSMFATNKHVQNGYSHLGSLAPISKDKAGYWGSYRDRLEEATPQNRLESSLQSVADPKALTGSVRQGRVVMNSFPENLCLAVEGQDYSNMQSAEREYWKENFDQLARRWVSHATNAGPKAGVVSARHCFAAQSGKFDEDATDAAGGEWAPAFNFNRQVEIFYFLDLSHFERIGKTVKVHIDLRNKFMKSCSPGGPMEKNNMLLWVELSVVKAQDIEAEYIGCYDGTGFMAYDDVPAFQSH</sequence>
<reference evidence="6" key="1">
    <citation type="submission" date="2020-01" db="EMBL/GenBank/DDBJ databases">
        <authorList>
            <consortium name="DOE Joint Genome Institute"/>
            <person name="Haridas S."/>
            <person name="Albert R."/>
            <person name="Binder M."/>
            <person name="Bloem J."/>
            <person name="Labutti K."/>
            <person name="Salamov A."/>
            <person name="Andreopoulos B."/>
            <person name="Baker S.E."/>
            <person name="Barry K."/>
            <person name="Bills G."/>
            <person name="Bluhm B.H."/>
            <person name="Cannon C."/>
            <person name="Castanera R."/>
            <person name="Culley D.E."/>
            <person name="Daum C."/>
            <person name="Ezra D."/>
            <person name="Gonzalez J.B."/>
            <person name="Henrissat B."/>
            <person name="Kuo A."/>
            <person name="Liang C."/>
            <person name="Lipzen A."/>
            <person name="Lutzoni F."/>
            <person name="Magnuson J."/>
            <person name="Mondo S."/>
            <person name="Nolan M."/>
            <person name="Ohm R."/>
            <person name="Pangilinan J."/>
            <person name="Park H.-J."/>
            <person name="Ramirez L."/>
            <person name="Alfaro M."/>
            <person name="Sun H."/>
            <person name="Tritt A."/>
            <person name="Yoshinaga Y."/>
            <person name="Zwiers L.-H."/>
            <person name="Turgeon B.G."/>
            <person name="Goodwin S.B."/>
            <person name="Spatafora J.W."/>
            <person name="Crous P.W."/>
            <person name="Grigoriev I.V."/>
        </authorList>
    </citation>
    <scope>NUCLEOTIDE SEQUENCE</scope>
    <source>
        <strain evidence="6">IPT5</strain>
    </source>
</reference>
<evidence type="ECO:0000256" key="4">
    <source>
        <dbReference type="ARBA" id="ARBA00023004"/>
    </source>
</evidence>
<keyword evidence="5" id="KW-0456">Lyase</keyword>
<evidence type="ECO:0000256" key="3">
    <source>
        <dbReference type="ARBA" id="ARBA00022723"/>
    </source>
</evidence>
<evidence type="ECO:0008006" key="8">
    <source>
        <dbReference type="Google" id="ProtNLM"/>
    </source>
</evidence>
<evidence type="ECO:0000313" key="6">
    <source>
        <dbReference type="EMBL" id="KAF2843918.1"/>
    </source>
</evidence>
<dbReference type="OrthoDB" id="3465714at2759"/>
<name>A0A6A7ANR3_9PLEO</name>
<evidence type="ECO:0000256" key="5">
    <source>
        <dbReference type="ARBA" id="ARBA00023239"/>
    </source>
</evidence>
<dbReference type="InterPro" id="IPR025702">
    <property type="entry name" value="OXD"/>
</dbReference>
<evidence type="ECO:0000256" key="1">
    <source>
        <dbReference type="ARBA" id="ARBA00001970"/>
    </source>
</evidence>
<protein>
    <recommendedName>
        <fullName evidence="8">Aldoxime dehydratase</fullName>
    </recommendedName>
</protein>
<dbReference type="GO" id="GO:0046872">
    <property type="term" value="F:metal ion binding"/>
    <property type="evidence" value="ECO:0007669"/>
    <property type="project" value="UniProtKB-KW"/>
</dbReference>
<dbReference type="Proteomes" id="UP000799423">
    <property type="component" value="Unassembled WGS sequence"/>
</dbReference>
<accession>A0A6A7ANR3</accession>
<keyword evidence="4" id="KW-0408">Iron</keyword>
<dbReference type="EMBL" id="MU006469">
    <property type="protein sequence ID" value="KAF2843918.1"/>
    <property type="molecule type" value="Genomic_DNA"/>
</dbReference>
<keyword evidence="3" id="KW-0479">Metal-binding</keyword>
<organism evidence="6 7">
    <name type="scientific">Plenodomus tracheiphilus IPT5</name>
    <dbReference type="NCBI Taxonomy" id="1408161"/>
    <lineage>
        <taxon>Eukaryota</taxon>
        <taxon>Fungi</taxon>
        <taxon>Dikarya</taxon>
        <taxon>Ascomycota</taxon>
        <taxon>Pezizomycotina</taxon>
        <taxon>Dothideomycetes</taxon>
        <taxon>Pleosporomycetidae</taxon>
        <taxon>Pleosporales</taxon>
        <taxon>Pleosporineae</taxon>
        <taxon>Leptosphaeriaceae</taxon>
        <taxon>Plenodomus</taxon>
    </lineage>
</organism>
<dbReference type="Pfam" id="PF13816">
    <property type="entry name" value="Dehydratase_hem"/>
    <property type="match status" value="1"/>
</dbReference>
<proteinExistence type="predicted"/>
<evidence type="ECO:0000256" key="2">
    <source>
        <dbReference type="ARBA" id="ARBA00022617"/>
    </source>
</evidence>
<dbReference type="AlphaFoldDB" id="A0A6A7ANR3"/>
<evidence type="ECO:0000313" key="7">
    <source>
        <dbReference type="Proteomes" id="UP000799423"/>
    </source>
</evidence>
<keyword evidence="7" id="KW-1185">Reference proteome</keyword>
<keyword evidence="2" id="KW-0349">Heme</keyword>
<comment type="cofactor">
    <cofactor evidence="1">
        <name>heme b</name>
        <dbReference type="ChEBI" id="CHEBI:60344"/>
    </cofactor>
</comment>
<dbReference type="GO" id="GO:0016829">
    <property type="term" value="F:lyase activity"/>
    <property type="evidence" value="ECO:0007669"/>
    <property type="project" value="UniProtKB-KW"/>
</dbReference>